<dbReference type="GO" id="GO:0016887">
    <property type="term" value="F:ATP hydrolysis activity"/>
    <property type="evidence" value="ECO:0007669"/>
    <property type="project" value="InterPro"/>
</dbReference>
<dbReference type="AlphaFoldDB" id="A0A0M3J7G8"/>
<evidence type="ECO:0000313" key="6">
    <source>
        <dbReference type="WBParaSite" id="ASIM_0000351501-mRNA-1"/>
    </source>
</evidence>
<dbReference type="Gene3D" id="1.20.120.790">
    <property type="entry name" value="Heat shock protein 90, C-terminal domain"/>
    <property type="match status" value="1"/>
</dbReference>
<dbReference type="EMBL" id="UYRR01005135">
    <property type="protein sequence ID" value="VDK21577.1"/>
    <property type="molecule type" value="Genomic_DNA"/>
</dbReference>
<dbReference type="Proteomes" id="UP000267096">
    <property type="component" value="Unassembled WGS sequence"/>
</dbReference>
<dbReference type="GO" id="GO:0005524">
    <property type="term" value="F:ATP binding"/>
    <property type="evidence" value="ECO:0007669"/>
    <property type="project" value="InterPro"/>
</dbReference>
<organism evidence="6">
    <name type="scientific">Anisakis simplex</name>
    <name type="common">Herring worm</name>
    <dbReference type="NCBI Taxonomy" id="6269"/>
    <lineage>
        <taxon>Eukaryota</taxon>
        <taxon>Metazoa</taxon>
        <taxon>Ecdysozoa</taxon>
        <taxon>Nematoda</taxon>
        <taxon>Chromadorea</taxon>
        <taxon>Rhabditida</taxon>
        <taxon>Spirurina</taxon>
        <taxon>Ascaridomorpha</taxon>
        <taxon>Ascaridoidea</taxon>
        <taxon>Anisakidae</taxon>
        <taxon>Anisakis</taxon>
        <taxon>Anisakis simplex complex</taxon>
    </lineage>
</organism>
<name>A0A0M3J7G8_ANISI</name>
<feature type="compositionally biased region" description="Basic and acidic residues" evidence="3">
    <location>
        <begin position="152"/>
        <end position="176"/>
    </location>
</feature>
<accession>A0A0M3J7G8</accession>
<evidence type="ECO:0000256" key="3">
    <source>
        <dbReference type="SAM" id="MobiDB-lite"/>
    </source>
</evidence>
<dbReference type="GO" id="GO:0140662">
    <property type="term" value="F:ATP-dependent protein folding chaperone"/>
    <property type="evidence" value="ECO:0007669"/>
    <property type="project" value="InterPro"/>
</dbReference>
<evidence type="ECO:0000256" key="1">
    <source>
        <dbReference type="ARBA" id="ARBA00008239"/>
    </source>
</evidence>
<reference evidence="4 5" key="2">
    <citation type="submission" date="2018-11" db="EMBL/GenBank/DDBJ databases">
        <authorList>
            <consortium name="Pathogen Informatics"/>
        </authorList>
    </citation>
    <scope>NUCLEOTIDE SEQUENCE [LARGE SCALE GENOMIC DNA]</scope>
</reference>
<dbReference type="SUPFAM" id="SSF110942">
    <property type="entry name" value="HSP90 C-terminal domain"/>
    <property type="match status" value="1"/>
</dbReference>
<dbReference type="Pfam" id="PF00183">
    <property type="entry name" value="HSP90"/>
    <property type="match status" value="1"/>
</dbReference>
<sequence length="176" mass="19778">MDEIEKAVVSQRLTTSPSALVASSYGWSGNMERIMKSQAYAKARDASQEFYANQKKTLEINPRHPIVKELLRRVEGDPEDPKALSTAKLLFETATLRSGYVLKDQVGFTSRVEQVSLLRQSLDIPLDEAIETEPEVDETTTTSEKAEDEVSAEDKESTSEEKEEKPTKVEEEHSEL</sequence>
<comment type="similarity">
    <text evidence="1">Belongs to the heat shock protein 90 family.</text>
</comment>
<dbReference type="InterPro" id="IPR001404">
    <property type="entry name" value="Hsp90_fam"/>
</dbReference>
<dbReference type="OrthoDB" id="5426351at2759"/>
<dbReference type="GO" id="GO:0051082">
    <property type="term" value="F:unfolded protein binding"/>
    <property type="evidence" value="ECO:0007669"/>
    <property type="project" value="InterPro"/>
</dbReference>
<evidence type="ECO:0000313" key="5">
    <source>
        <dbReference type="Proteomes" id="UP000267096"/>
    </source>
</evidence>
<evidence type="ECO:0000313" key="4">
    <source>
        <dbReference type="EMBL" id="VDK21577.1"/>
    </source>
</evidence>
<dbReference type="PANTHER" id="PTHR11528">
    <property type="entry name" value="HEAT SHOCK PROTEIN 90 FAMILY MEMBER"/>
    <property type="match status" value="1"/>
</dbReference>
<evidence type="ECO:0000256" key="2">
    <source>
        <dbReference type="ARBA" id="ARBA00023186"/>
    </source>
</evidence>
<gene>
    <name evidence="4" type="ORF">ASIM_LOCUS3352</name>
</gene>
<dbReference type="WBParaSite" id="ASIM_0000351501-mRNA-1">
    <property type="protein sequence ID" value="ASIM_0000351501-mRNA-1"/>
    <property type="gene ID" value="ASIM_0000351501"/>
</dbReference>
<protein>
    <submittedName>
        <fullName evidence="6">Endoplasmin (inferred by orthology to a human protein)</fullName>
    </submittedName>
</protein>
<proteinExistence type="inferred from homology"/>
<dbReference type="InterPro" id="IPR037196">
    <property type="entry name" value="HSP90_C"/>
</dbReference>
<feature type="region of interest" description="Disordered" evidence="3">
    <location>
        <begin position="124"/>
        <end position="176"/>
    </location>
</feature>
<keyword evidence="2" id="KW-0143">Chaperone</keyword>
<feature type="compositionally biased region" description="Acidic residues" evidence="3">
    <location>
        <begin position="125"/>
        <end position="138"/>
    </location>
</feature>
<reference evidence="6" key="1">
    <citation type="submission" date="2017-02" db="UniProtKB">
        <authorList>
            <consortium name="WormBaseParasite"/>
        </authorList>
    </citation>
    <scope>IDENTIFICATION</scope>
</reference>
<keyword evidence="5" id="KW-1185">Reference proteome</keyword>